<keyword evidence="2" id="KW-1133">Transmembrane helix</keyword>
<protein>
    <submittedName>
        <fullName evidence="3">Uncharacterized protein</fullName>
    </submittedName>
</protein>
<organism evidence="3 4">
    <name type="scientific">Rhizorhabdus wittichii (strain DSM 6014 / CCUG 31198 / JCM 15750 / NBRC 105917 / EY 4224 / RW1)</name>
    <name type="common">Sphingomonas wittichii</name>
    <dbReference type="NCBI Taxonomy" id="392499"/>
    <lineage>
        <taxon>Bacteria</taxon>
        <taxon>Pseudomonadati</taxon>
        <taxon>Pseudomonadota</taxon>
        <taxon>Alphaproteobacteria</taxon>
        <taxon>Sphingomonadales</taxon>
        <taxon>Sphingomonadaceae</taxon>
        <taxon>Rhizorhabdus</taxon>
    </lineage>
</organism>
<dbReference type="EMBL" id="CP000699">
    <property type="protein sequence ID" value="ABQ71211.1"/>
    <property type="molecule type" value="Genomic_DNA"/>
</dbReference>
<dbReference type="Proteomes" id="UP000001989">
    <property type="component" value="Chromosome"/>
</dbReference>
<feature type="region of interest" description="Disordered" evidence="1">
    <location>
        <begin position="1"/>
        <end position="24"/>
    </location>
</feature>
<keyword evidence="2" id="KW-0472">Membrane</keyword>
<accession>A0A9J9LH23</accession>
<feature type="compositionally biased region" description="Basic residues" evidence="1">
    <location>
        <begin position="1"/>
        <end position="18"/>
    </location>
</feature>
<keyword evidence="2" id="KW-0812">Transmembrane</keyword>
<dbReference type="KEGG" id="swi:Swit_4874"/>
<evidence type="ECO:0000313" key="3">
    <source>
        <dbReference type="EMBL" id="ABQ71211.1"/>
    </source>
</evidence>
<dbReference type="Gene3D" id="3.50.50.60">
    <property type="entry name" value="FAD/NAD(P)-binding domain"/>
    <property type="match status" value="1"/>
</dbReference>
<proteinExistence type="predicted"/>
<dbReference type="AlphaFoldDB" id="A0A9J9LH23"/>
<gene>
    <name evidence="3" type="ordered locus">Swit_4874</name>
</gene>
<sequence>MGKARSKKLAWRPRKTRSRFAGQGGFGIQTAPAAAMIGAALLLGRSLPDPVRAIDPAAYRPARFGD</sequence>
<evidence type="ECO:0000256" key="2">
    <source>
        <dbReference type="SAM" id="Phobius"/>
    </source>
</evidence>
<evidence type="ECO:0000313" key="4">
    <source>
        <dbReference type="Proteomes" id="UP000001989"/>
    </source>
</evidence>
<dbReference type="InterPro" id="IPR036188">
    <property type="entry name" value="FAD/NAD-bd_sf"/>
</dbReference>
<reference evidence="3 4" key="1">
    <citation type="journal article" date="2010" name="J. Bacteriol.">
        <title>Genome sequence of the dioxin-mineralizing bacterium Sphingomonas wittichii RW1.</title>
        <authorList>
            <person name="Miller T.R."/>
            <person name="Delcher A.L."/>
            <person name="Salzberg S.L."/>
            <person name="Saunders E."/>
            <person name="Detter J.C."/>
            <person name="Halden R.U."/>
        </authorList>
    </citation>
    <scope>NUCLEOTIDE SEQUENCE [LARGE SCALE GENOMIC DNA]</scope>
    <source>
        <strain evidence="4">DSM 6014 / CCUG 31198 / JCM 15750 / NBRC 105917 / EY 4224 / RW1</strain>
    </source>
</reference>
<evidence type="ECO:0000256" key="1">
    <source>
        <dbReference type="SAM" id="MobiDB-lite"/>
    </source>
</evidence>
<name>A0A9J9LH23_RHIWR</name>
<feature type="transmembrane region" description="Helical" evidence="2">
    <location>
        <begin position="20"/>
        <end position="43"/>
    </location>
</feature>
<keyword evidence="4" id="KW-1185">Reference proteome</keyword>